<dbReference type="PANTHER" id="PTHR47265:SF1">
    <property type="entry name" value="IRON-SULFUR ASSEMBLY PROTEIN ISCA, CHLOROPLASTIC"/>
    <property type="match status" value="1"/>
</dbReference>
<accession>H6L8Z0</accession>
<dbReference type="Pfam" id="PF01521">
    <property type="entry name" value="Fe-S_biosyn"/>
    <property type="match status" value="1"/>
</dbReference>
<dbReference type="GO" id="GO:0051537">
    <property type="term" value="F:2 iron, 2 sulfur cluster binding"/>
    <property type="evidence" value="ECO:0007669"/>
    <property type="project" value="UniProtKB-ARBA"/>
</dbReference>
<dbReference type="Gene3D" id="2.60.300.12">
    <property type="entry name" value="HesB-like domain"/>
    <property type="match status" value="1"/>
</dbReference>
<sequence length="119" mass="12822">MSTEKNTPQMENPIVLTDGAVKQLLRIKENENIAEGHGLRVGVKGGGCAGFSYILGFDEKGADDDEFVINGITVFMDRAHAIYLLGIEIDFQDGLSNRGFTFNNPNAEETCGCGTSFSA</sequence>
<dbReference type="InterPro" id="IPR016092">
    <property type="entry name" value="ATAP"/>
</dbReference>
<evidence type="ECO:0000259" key="1">
    <source>
        <dbReference type="Pfam" id="PF01521"/>
    </source>
</evidence>
<feature type="domain" description="Core" evidence="1">
    <location>
        <begin position="14"/>
        <end position="114"/>
    </location>
</feature>
<dbReference type="PROSITE" id="PS01152">
    <property type="entry name" value="HESB"/>
    <property type="match status" value="1"/>
</dbReference>
<dbReference type="OrthoDB" id="9801228at2"/>
<name>H6L8Z0_SAPGL</name>
<dbReference type="InterPro" id="IPR031108">
    <property type="entry name" value="IscA_plant_cyanobact"/>
</dbReference>
<proteinExistence type="predicted"/>
<dbReference type="NCBIfam" id="TIGR00049">
    <property type="entry name" value="iron-sulfur cluster assembly accessory protein"/>
    <property type="match status" value="1"/>
</dbReference>
<gene>
    <name evidence="2" type="ordered locus">SGRA_0387</name>
</gene>
<dbReference type="InterPro" id="IPR000361">
    <property type="entry name" value="ATAP_core_dom"/>
</dbReference>
<dbReference type="AlphaFoldDB" id="H6L8Z0"/>
<dbReference type="PANTHER" id="PTHR47265">
    <property type="entry name" value="IRON-SULFUR ASSEMBLY PROTEIN ISCA, CHLOROPLASTIC"/>
    <property type="match status" value="1"/>
</dbReference>
<dbReference type="GO" id="GO:0030674">
    <property type="term" value="F:protein-macromolecule adaptor activity"/>
    <property type="evidence" value="ECO:0007669"/>
    <property type="project" value="TreeGrafter"/>
</dbReference>
<protein>
    <submittedName>
        <fullName evidence="2">Iron-sulfur cluster assembly accessory protein</fullName>
    </submittedName>
</protein>
<evidence type="ECO:0000313" key="3">
    <source>
        <dbReference type="Proteomes" id="UP000007519"/>
    </source>
</evidence>
<dbReference type="InterPro" id="IPR017870">
    <property type="entry name" value="FeS_cluster_insertion_CS"/>
</dbReference>
<dbReference type="SUPFAM" id="SSF89360">
    <property type="entry name" value="HesB-like domain"/>
    <property type="match status" value="1"/>
</dbReference>
<dbReference type="HOGENOM" id="CLU_069054_5_1_10"/>
<dbReference type="InterPro" id="IPR035903">
    <property type="entry name" value="HesB-like_dom_sf"/>
</dbReference>
<reference evidence="2 3" key="1">
    <citation type="journal article" date="2012" name="Stand. Genomic Sci.">
        <title>Complete genome sequencing and analysis of Saprospira grandis str. Lewin, a predatory marine bacterium.</title>
        <authorList>
            <person name="Saw J.H."/>
            <person name="Yuryev A."/>
            <person name="Kanbe M."/>
            <person name="Hou S."/>
            <person name="Young A.G."/>
            <person name="Aizawa S."/>
            <person name="Alam M."/>
        </authorList>
    </citation>
    <scope>NUCLEOTIDE SEQUENCE [LARGE SCALE GENOMIC DNA]</scope>
    <source>
        <strain evidence="2 3">Lewin</strain>
    </source>
</reference>
<dbReference type="EMBL" id="CP002831">
    <property type="protein sequence ID" value="AFC23126.1"/>
    <property type="molecule type" value="Genomic_DNA"/>
</dbReference>
<organism evidence="2 3">
    <name type="scientific">Saprospira grandis (strain Lewin)</name>
    <dbReference type="NCBI Taxonomy" id="984262"/>
    <lineage>
        <taxon>Bacteria</taxon>
        <taxon>Pseudomonadati</taxon>
        <taxon>Bacteroidota</taxon>
        <taxon>Saprospiria</taxon>
        <taxon>Saprospirales</taxon>
        <taxon>Saprospiraceae</taxon>
        <taxon>Saprospira</taxon>
    </lineage>
</organism>
<dbReference type="STRING" id="984262.SGRA_0387"/>
<dbReference type="Proteomes" id="UP000007519">
    <property type="component" value="Chromosome"/>
</dbReference>
<dbReference type="RefSeq" id="WP_014373373.1">
    <property type="nucleotide sequence ID" value="NC_016940.1"/>
</dbReference>
<dbReference type="KEGG" id="sgn:SGRA_0387"/>
<dbReference type="eggNOG" id="COG0316">
    <property type="taxonomic scope" value="Bacteria"/>
</dbReference>
<evidence type="ECO:0000313" key="2">
    <source>
        <dbReference type="EMBL" id="AFC23126.1"/>
    </source>
</evidence>
<keyword evidence="3" id="KW-1185">Reference proteome</keyword>
<dbReference type="GO" id="GO:0016226">
    <property type="term" value="P:iron-sulfur cluster assembly"/>
    <property type="evidence" value="ECO:0007669"/>
    <property type="project" value="InterPro"/>
</dbReference>